<dbReference type="AlphaFoldDB" id="A0A099NXN4"/>
<dbReference type="Proteomes" id="UP000029867">
    <property type="component" value="Unassembled WGS sequence"/>
</dbReference>
<dbReference type="HOGENOM" id="CLU_1740784_0_0_1"/>
<protein>
    <submittedName>
        <fullName evidence="1">Uncharacterized protein</fullName>
    </submittedName>
</protein>
<proteinExistence type="predicted"/>
<accession>A0A099NXN4</accession>
<comment type="caution">
    <text evidence="1">The sequence shown here is derived from an EMBL/GenBank/DDBJ whole genome shotgun (WGS) entry which is preliminary data.</text>
</comment>
<evidence type="ECO:0000313" key="1">
    <source>
        <dbReference type="EMBL" id="KGK36697.1"/>
    </source>
</evidence>
<reference evidence="2" key="1">
    <citation type="journal article" date="2014" name="Microb. Cell Fact.">
        <title>Exploiting Issatchenkia orientalis SD108 for succinic acid production.</title>
        <authorList>
            <person name="Xiao H."/>
            <person name="Shao Z."/>
            <person name="Jiang Y."/>
            <person name="Dole S."/>
            <person name="Zhao H."/>
        </authorList>
    </citation>
    <scope>NUCLEOTIDE SEQUENCE [LARGE SCALE GENOMIC DNA]</scope>
    <source>
        <strain evidence="2">SD108</strain>
    </source>
</reference>
<sequence>MYLLHVILYQIQNDVLKLRSINNNVTPADNTGNVITNNIAVNNTDHTNNGNLLIVIPNVLILNIVVIKFIAPNNDDIDVKCNENIAISTDGPLCDCIPDNGGYTVHPVPAPFSINALDIKHINAGGKSQKLILFKRANDISLAPIINGTK</sequence>
<organism evidence="1 2">
    <name type="scientific">Pichia kudriavzevii</name>
    <name type="common">Yeast</name>
    <name type="synonym">Issatchenkia orientalis</name>
    <dbReference type="NCBI Taxonomy" id="4909"/>
    <lineage>
        <taxon>Eukaryota</taxon>
        <taxon>Fungi</taxon>
        <taxon>Dikarya</taxon>
        <taxon>Ascomycota</taxon>
        <taxon>Saccharomycotina</taxon>
        <taxon>Pichiomycetes</taxon>
        <taxon>Pichiales</taxon>
        <taxon>Pichiaceae</taxon>
        <taxon>Pichia</taxon>
    </lineage>
</organism>
<gene>
    <name evidence="1" type="ORF">JL09_g4154</name>
</gene>
<evidence type="ECO:0000313" key="2">
    <source>
        <dbReference type="Proteomes" id="UP000029867"/>
    </source>
</evidence>
<name>A0A099NXN4_PICKU</name>
<dbReference type="EMBL" id="JQFK01000057">
    <property type="protein sequence ID" value="KGK36697.1"/>
    <property type="molecule type" value="Genomic_DNA"/>
</dbReference>